<evidence type="ECO:0000259" key="2">
    <source>
        <dbReference type="Pfam" id="PF00535"/>
    </source>
</evidence>
<dbReference type="SMART" id="SM00028">
    <property type="entry name" value="TPR"/>
    <property type="match status" value="4"/>
</dbReference>
<evidence type="ECO:0000313" key="4">
    <source>
        <dbReference type="Proteomes" id="UP000034681"/>
    </source>
</evidence>
<dbReference type="CDD" id="cd02511">
    <property type="entry name" value="Beta4Glucosyltransferase"/>
    <property type="match status" value="1"/>
</dbReference>
<dbReference type="AlphaFoldDB" id="A0A0M2PVU9"/>
<dbReference type="PROSITE" id="PS50005">
    <property type="entry name" value="TPR"/>
    <property type="match status" value="2"/>
</dbReference>
<feature type="repeat" description="TPR" evidence="1">
    <location>
        <begin position="308"/>
        <end position="341"/>
    </location>
</feature>
<dbReference type="SUPFAM" id="SSF48452">
    <property type="entry name" value="TPR-like"/>
    <property type="match status" value="1"/>
</dbReference>
<dbReference type="Gene3D" id="3.90.550.10">
    <property type="entry name" value="Spore Coat Polysaccharide Biosynthesis Protein SpsA, Chain A"/>
    <property type="match status" value="1"/>
</dbReference>
<dbReference type="PANTHER" id="PTHR43630:SF2">
    <property type="entry name" value="GLYCOSYLTRANSFERASE"/>
    <property type="match status" value="1"/>
</dbReference>
<dbReference type="InterPro" id="IPR029044">
    <property type="entry name" value="Nucleotide-diphossugar_trans"/>
</dbReference>
<keyword evidence="1" id="KW-0802">TPR repeat</keyword>
<dbReference type="eggNOG" id="COG0457">
    <property type="taxonomic scope" value="Bacteria"/>
</dbReference>
<dbReference type="Pfam" id="PF13374">
    <property type="entry name" value="TPR_10"/>
    <property type="match status" value="1"/>
</dbReference>
<dbReference type="Proteomes" id="UP000034681">
    <property type="component" value="Unassembled WGS sequence"/>
</dbReference>
<protein>
    <submittedName>
        <fullName evidence="3">Glycosyltransferase</fullName>
    </submittedName>
</protein>
<dbReference type="Pfam" id="PF13424">
    <property type="entry name" value="TPR_12"/>
    <property type="match status" value="1"/>
</dbReference>
<dbReference type="OrthoDB" id="9815923at2"/>
<dbReference type="Gene3D" id="1.25.40.10">
    <property type="entry name" value="Tetratricopeptide repeat domain"/>
    <property type="match status" value="2"/>
</dbReference>
<name>A0A0M2PVU9_PROHO</name>
<feature type="repeat" description="TPR" evidence="1">
    <location>
        <begin position="342"/>
        <end position="375"/>
    </location>
</feature>
<dbReference type="InterPro" id="IPR011990">
    <property type="entry name" value="TPR-like_helical_dom_sf"/>
</dbReference>
<dbReference type="Pfam" id="PF00535">
    <property type="entry name" value="Glycos_transf_2"/>
    <property type="match status" value="1"/>
</dbReference>
<organism evidence="3 4">
    <name type="scientific">Prochlorothrix hollandica PCC 9006 = CALU 1027</name>
    <dbReference type="NCBI Taxonomy" id="317619"/>
    <lineage>
        <taxon>Bacteria</taxon>
        <taxon>Bacillati</taxon>
        <taxon>Cyanobacteriota</taxon>
        <taxon>Cyanophyceae</taxon>
        <taxon>Prochlorotrichales</taxon>
        <taxon>Prochlorotrichaceae</taxon>
        <taxon>Prochlorothrix</taxon>
    </lineage>
</organism>
<reference evidence="3" key="1">
    <citation type="submission" date="2012-04" db="EMBL/GenBank/DDBJ databases">
        <authorList>
            <person name="Borisov I.G."/>
            <person name="Ivanikova N.V."/>
            <person name="Pinevich A.V."/>
        </authorList>
    </citation>
    <scope>NUCLEOTIDE SEQUENCE</scope>
    <source>
        <strain evidence="3">CALU 1027</strain>
    </source>
</reference>
<accession>A0A0M2PVU9</accession>
<dbReference type="EMBL" id="AJTX02000008">
    <property type="protein sequence ID" value="KKI98491.1"/>
    <property type="molecule type" value="Genomic_DNA"/>
</dbReference>
<proteinExistence type="predicted"/>
<dbReference type="InterPro" id="IPR001173">
    <property type="entry name" value="Glyco_trans_2-like"/>
</dbReference>
<dbReference type="PANTHER" id="PTHR43630">
    <property type="entry name" value="POLY-BETA-1,6-N-ACETYL-D-GLUCOSAMINE SYNTHASE"/>
    <property type="match status" value="1"/>
</dbReference>
<comment type="caution">
    <text evidence="3">The sequence shown here is derived from an EMBL/GenBank/DDBJ whole genome shotgun (WGS) entry which is preliminary data.</text>
</comment>
<dbReference type="InterPro" id="IPR019734">
    <property type="entry name" value="TPR_rpt"/>
</dbReference>
<gene>
    <name evidence="3" type="ORF">PROH_18935</name>
</gene>
<sequence length="395" mass="43383">MIVKDEAACLGRCLESVRDLVDEAIVVDTGSTDNTPAIAAAWGAQVYHQPWPGDFSSARNHALGYVGGDWVLVLDADETFEASQIKPLRSHLDQDQALVITLLRQELGSVQSPYSQLSRVFRRHPQVQFSRPYHAMVDDSVLALQQRQPQWRVLSLPGVALLHWGYEPGTIAARHKGDRAQAALEQHLGQNPGDPYTCAKLGALYGSLGHWHRGQTLLEQGLDTLAHQGDPNPSIRYELHYHLAIGLQQSGDASAASHHYEAALNLPLDPLLKLGACNNLANLLQAQGELDLAHWLYEQALDWDPTFALGYYNLARVKKAQGDLLGAIGAYQTAIDLNPHHAESYQNLGVTLVKLGRLRDSFPLFQRAIALHQAQGNPQEAQRIETIVGELGGSL</sequence>
<dbReference type="eggNOG" id="COG0463">
    <property type="taxonomic scope" value="Bacteria"/>
</dbReference>
<evidence type="ECO:0000256" key="1">
    <source>
        <dbReference type="PROSITE-ProRule" id="PRU00339"/>
    </source>
</evidence>
<dbReference type="SUPFAM" id="SSF53448">
    <property type="entry name" value="Nucleotide-diphospho-sugar transferases"/>
    <property type="match status" value="1"/>
</dbReference>
<feature type="domain" description="Glycosyltransferase 2-like" evidence="2">
    <location>
        <begin position="1"/>
        <end position="148"/>
    </location>
</feature>
<keyword evidence="4" id="KW-1185">Reference proteome</keyword>
<dbReference type="GO" id="GO:0016740">
    <property type="term" value="F:transferase activity"/>
    <property type="evidence" value="ECO:0007669"/>
    <property type="project" value="UniProtKB-KW"/>
</dbReference>
<evidence type="ECO:0000313" key="3">
    <source>
        <dbReference type="EMBL" id="KKI98491.1"/>
    </source>
</evidence>
<dbReference type="STRING" id="317619.GCA_000332315_02786"/>